<evidence type="ECO:0000256" key="1">
    <source>
        <dbReference type="SAM" id="MobiDB-lite"/>
    </source>
</evidence>
<reference evidence="2 3" key="2">
    <citation type="journal article" date="2019" name="G3 (Bethesda)">
        <title>Hybrid Assembly of the Genome of the Entomopathogenic Nematode Steinernema carpocapsae Identifies the X-Chromosome.</title>
        <authorList>
            <person name="Serra L."/>
            <person name="Macchietto M."/>
            <person name="Macias-Munoz A."/>
            <person name="McGill C.J."/>
            <person name="Rodriguez I.M."/>
            <person name="Rodriguez B."/>
            <person name="Murad R."/>
            <person name="Mortazavi A."/>
        </authorList>
    </citation>
    <scope>NUCLEOTIDE SEQUENCE [LARGE SCALE GENOMIC DNA]</scope>
    <source>
        <strain evidence="2 3">ALL</strain>
    </source>
</reference>
<evidence type="ECO:0000313" key="2">
    <source>
        <dbReference type="EMBL" id="TMS32764.1"/>
    </source>
</evidence>
<accession>A0A4U8UIU7</accession>
<protein>
    <submittedName>
        <fullName evidence="2">Uncharacterized protein</fullName>
    </submittedName>
</protein>
<evidence type="ECO:0000313" key="3">
    <source>
        <dbReference type="Proteomes" id="UP000298663"/>
    </source>
</evidence>
<name>A0A4U8UIU7_STECR</name>
<keyword evidence="3" id="KW-1185">Reference proteome</keyword>
<proteinExistence type="predicted"/>
<feature type="compositionally biased region" description="Polar residues" evidence="1">
    <location>
        <begin position="46"/>
        <end position="62"/>
    </location>
</feature>
<sequence>MTIEDKIETHRNGLRTNRLKWALLKRHGHIGQCACTIAQTVEVRKSATSARKQDTTQRSVGTTARLPPVTPKRHCEWCFWRRRLASEPRSSSKDRFSELWNQGPEFLKRDKESWPDDVIFPTKKIFVNKEADWCLETITAMTNTEPTERLKVERIGRDCHQNDESQRFACFIFIEDREKPARAPSKMDAIELKGKKKRYLPLIDAKEMNEAERTLIIWSQRRFALSEKESKDLQIKPNKGFWSVKTSKQESGFNLP</sequence>
<dbReference type="EMBL" id="AZBU02000001">
    <property type="protein sequence ID" value="TMS32764.1"/>
    <property type="molecule type" value="Genomic_DNA"/>
</dbReference>
<organism evidence="2 3">
    <name type="scientific">Steinernema carpocapsae</name>
    <name type="common">Entomopathogenic nematode</name>
    <dbReference type="NCBI Taxonomy" id="34508"/>
    <lineage>
        <taxon>Eukaryota</taxon>
        <taxon>Metazoa</taxon>
        <taxon>Ecdysozoa</taxon>
        <taxon>Nematoda</taxon>
        <taxon>Chromadorea</taxon>
        <taxon>Rhabditida</taxon>
        <taxon>Tylenchina</taxon>
        <taxon>Panagrolaimomorpha</taxon>
        <taxon>Strongyloidoidea</taxon>
        <taxon>Steinernematidae</taxon>
        <taxon>Steinernema</taxon>
    </lineage>
</organism>
<comment type="caution">
    <text evidence="2">The sequence shown here is derived from an EMBL/GenBank/DDBJ whole genome shotgun (WGS) entry which is preliminary data.</text>
</comment>
<dbReference type="AlphaFoldDB" id="A0A4U8UIU7"/>
<feature type="region of interest" description="Disordered" evidence="1">
    <location>
        <begin position="46"/>
        <end position="66"/>
    </location>
</feature>
<dbReference type="Proteomes" id="UP000298663">
    <property type="component" value="Unassembled WGS sequence"/>
</dbReference>
<reference evidence="2 3" key="1">
    <citation type="journal article" date="2015" name="Genome Biol.">
        <title>Comparative genomics of Steinernema reveals deeply conserved gene regulatory networks.</title>
        <authorList>
            <person name="Dillman A.R."/>
            <person name="Macchietto M."/>
            <person name="Porter C.F."/>
            <person name="Rogers A."/>
            <person name="Williams B."/>
            <person name="Antoshechkin I."/>
            <person name="Lee M.M."/>
            <person name="Goodwin Z."/>
            <person name="Lu X."/>
            <person name="Lewis E.E."/>
            <person name="Goodrich-Blair H."/>
            <person name="Stock S.P."/>
            <person name="Adams B.J."/>
            <person name="Sternberg P.W."/>
            <person name="Mortazavi A."/>
        </authorList>
    </citation>
    <scope>NUCLEOTIDE SEQUENCE [LARGE SCALE GENOMIC DNA]</scope>
    <source>
        <strain evidence="2 3">ALL</strain>
    </source>
</reference>
<gene>
    <name evidence="2" type="ORF">L596_000565</name>
</gene>